<dbReference type="Proteomes" id="UP000241769">
    <property type="component" value="Unassembled WGS sequence"/>
</dbReference>
<feature type="region of interest" description="Disordered" evidence="2">
    <location>
        <begin position="99"/>
        <end position="146"/>
    </location>
</feature>
<feature type="transmembrane region" description="Helical" evidence="3">
    <location>
        <begin position="39"/>
        <end position="64"/>
    </location>
</feature>
<dbReference type="InParanoid" id="A0A2P6MS46"/>
<evidence type="ECO:0000256" key="3">
    <source>
        <dbReference type="SAM" id="Phobius"/>
    </source>
</evidence>
<feature type="compositionally biased region" description="Polar residues" evidence="2">
    <location>
        <begin position="108"/>
        <end position="136"/>
    </location>
</feature>
<accession>A0A2P6MS46</accession>
<sequence>MSCSMYRIPYIFNAFSVLVSVLTLSMVSVRFALTVRPNRFAVISTSIAFPVLMLIFTAGLFIVLSSKYPKYEAVASLYRLQYPLKLIHLVMTQFEMKMSPQQRKDQTSEQSQKNNGAERSLDECTNNWTKSITTTPPKEDKQGTSSIYKVNIDRDKVLNELKRQEREIRTQYNKEITIDFEKLKSKRKEIKRRQKEIKDPGYVFKLLKTVGKKSTRNNDKPHIIEEANGTKSSDPEKADIICRLLAALSSC</sequence>
<proteinExistence type="predicted"/>
<gene>
    <name evidence="4" type="ORF">PROFUN_16166</name>
</gene>
<dbReference type="AlphaFoldDB" id="A0A2P6MS46"/>
<keyword evidence="1" id="KW-0175">Coiled coil</keyword>
<name>A0A2P6MS46_9EUKA</name>
<keyword evidence="3" id="KW-1133">Transmembrane helix</keyword>
<evidence type="ECO:0000313" key="4">
    <source>
        <dbReference type="EMBL" id="PRP74529.1"/>
    </source>
</evidence>
<organism evidence="4 5">
    <name type="scientific">Planoprotostelium fungivorum</name>
    <dbReference type="NCBI Taxonomy" id="1890364"/>
    <lineage>
        <taxon>Eukaryota</taxon>
        <taxon>Amoebozoa</taxon>
        <taxon>Evosea</taxon>
        <taxon>Variosea</taxon>
        <taxon>Cavosteliida</taxon>
        <taxon>Cavosteliaceae</taxon>
        <taxon>Planoprotostelium</taxon>
    </lineage>
</organism>
<keyword evidence="3" id="KW-0812">Transmembrane</keyword>
<comment type="caution">
    <text evidence="4">The sequence shown here is derived from an EMBL/GenBank/DDBJ whole genome shotgun (WGS) entry which is preliminary data.</text>
</comment>
<reference evidence="4 5" key="1">
    <citation type="journal article" date="2018" name="Genome Biol. Evol.">
        <title>Multiple Roots of Fruiting Body Formation in Amoebozoa.</title>
        <authorList>
            <person name="Hillmann F."/>
            <person name="Forbes G."/>
            <person name="Novohradska S."/>
            <person name="Ferling I."/>
            <person name="Riege K."/>
            <person name="Groth M."/>
            <person name="Westermann M."/>
            <person name="Marz M."/>
            <person name="Spaller T."/>
            <person name="Winckler T."/>
            <person name="Schaap P."/>
            <person name="Glockner G."/>
        </authorList>
    </citation>
    <scope>NUCLEOTIDE SEQUENCE [LARGE SCALE GENOMIC DNA]</scope>
    <source>
        <strain evidence="4 5">Jena</strain>
    </source>
</reference>
<evidence type="ECO:0000313" key="5">
    <source>
        <dbReference type="Proteomes" id="UP000241769"/>
    </source>
</evidence>
<dbReference type="EMBL" id="MDYQ01000459">
    <property type="protein sequence ID" value="PRP74529.1"/>
    <property type="molecule type" value="Genomic_DNA"/>
</dbReference>
<feature type="coiled-coil region" evidence="1">
    <location>
        <begin position="154"/>
        <end position="193"/>
    </location>
</feature>
<evidence type="ECO:0000256" key="2">
    <source>
        <dbReference type="SAM" id="MobiDB-lite"/>
    </source>
</evidence>
<keyword evidence="5" id="KW-1185">Reference proteome</keyword>
<feature type="transmembrane region" description="Helical" evidence="3">
    <location>
        <begin position="12"/>
        <end position="33"/>
    </location>
</feature>
<evidence type="ECO:0000256" key="1">
    <source>
        <dbReference type="SAM" id="Coils"/>
    </source>
</evidence>
<keyword evidence="3" id="KW-0472">Membrane</keyword>
<protein>
    <submittedName>
        <fullName evidence="4">Uncharacterized protein</fullName>
    </submittedName>
</protein>